<sequence length="272" mass="29770">MTWEAYAIRYGRHERPAQQNFLLPVEDAHEAMPLDYYVWLLRGPGGHEIVVDTGFDEALAAKRNRRISRPVGQALRDFGTDPAGVRDVILTHLHYDHAGNIDLFPNARVHIQDREMAFATGRHMCTACIRLPFEADHVIAAVRALYGDRMVFHDGEGEVAPGVTVHRVGGHSDGLQVVRVVTARGPVVLASDAMHFYANVARGNPFPIVFDLGAMTQGWKLVRRLAGGDETRVVPGHDPEVRHRHPAVPGTGGEVVALHLAPIAGGRPQPAA</sequence>
<dbReference type="Proteomes" id="UP001519924">
    <property type="component" value="Unassembled WGS sequence"/>
</dbReference>
<dbReference type="CDD" id="cd07729">
    <property type="entry name" value="AHL_lactonase_MBL-fold"/>
    <property type="match status" value="1"/>
</dbReference>
<keyword evidence="5" id="KW-0862">Zinc</keyword>
<dbReference type="InterPro" id="IPR036866">
    <property type="entry name" value="RibonucZ/Hydroxyglut_hydro"/>
</dbReference>
<reference evidence="7 8" key="1">
    <citation type="submission" date="2021-08" db="EMBL/GenBank/DDBJ databases">
        <title>Caldovatus sediminis gen. nov., sp. nov., a moderately thermophilic bacterium isolated from a hot spring.</title>
        <authorList>
            <person name="Hu C.-J."/>
            <person name="Li W.-J."/>
            <person name="Xian W.-D."/>
        </authorList>
    </citation>
    <scope>NUCLEOTIDE SEQUENCE [LARGE SCALE GENOMIC DNA]</scope>
    <source>
        <strain evidence="7 8">SYSU G05006</strain>
    </source>
</reference>
<gene>
    <name evidence="7" type="ORF">K1J50_07315</name>
</gene>
<protein>
    <submittedName>
        <fullName evidence="7">N-acyl homoserine lactonase family protein</fullName>
    </submittedName>
</protein>
<organism evidence="7 8">
    <name type="scientific">Caldovatus aquaticus</name>
    <dbReference type="NCBI Taxonomy" id="2865671"/>
    <lineage>
        <taxon>Bacteria</taxon>
        <taxon>Pseudomonadati</taxon>
        <taxon>Pseudomonadota</taxon>
        <taxon>Alphaproteobacteria</taxon>
        <taxon>Acetobacterales</taxon>
        <taxon>Roseomonadaceae</taxon>
        <taxon>Caldovatus</taxon>
    </lineage>
</organism>
<evidence type="ECO:0000256" key="4">
    <source>
        <dbReference type="ARBA" id="ARBA00022801"/>
    </source>
</evidence>
<dbReference type="PANTHER" id="PTHR42978">
    <property type="entry name" value="QUORUM-QUENCHING LACTONASE YTNP-RELATED-RELATED"/>
    <property type="match status" value="1"/>
</dbReference>
<evidence type="ECO:0000256" key="1">
    <source>
        <dbReference type="ARBA" id="ARBA00001947"/>
    </source>
</evidence>
<comment type="cofactor">
    <cofactor evidence="1">
        <name>Zn(2+)</name>
        <dbReference type="ChEBI" id="CHEBI:29105"/>
    </cofactor>
</comment>
<evidence type="ECO:0000256" key="5">
    <source>
        <dbReference type="ARBA" id="ARBA00022833"/>
    </source>
</evidence>
<keyword evidence="3" id="KW-0479">Metal-binding</keyword>
<dbReference type="Pfam" id="PF00753">
    <property type="entry name" value="Lactamase_B"/>
    <property type="match status" value="1"/>
</dbReference>
<feature type="domain" description="Metallo-beta-lactamase" evidence="6">
    <location>
        <begin position="35"/>
        <end position="237"/>
    </location>
</feature>
<keyword evidence="8" id="KW-1185">Reference proteome</keyword>
<comment type="caution">
    <text evidence="7">The sequence shown here is derived from an EMBL/GenBank/DDBJ whole genome shotgun (WGS) entry which is preliminary data.</text>
</comment>
<dbReference type="SMART" id="SM00849">
    <property type="entry name" value="Lactamase_B"/>
    <property type="match status" value="1"/>
</dbReference>
<proteinExistence type="inferred from homology"/>
<name>A0ABS7F0Z3_9PROT</name>
<accession>A0ABS7F0Z3</accession>
<dbReference type="PANTHER" id="PTHR42978:SF7">
    <property type="entry name" value="METALLO-HYDROLASE RV2300C-RELATED"/>
    <property type="match status" value="1"/>
</dbReference>
<dbReference type="RefSeq" id="WP_220117053.1">
    <property type="nucleotide sequence ID" value="NZ_JAHZUY010000013.1"/>
</dbReference>
<evidence type="ECO:0000256" key="2">
    <source>
        <dbReference type="ARBA" id="ARBA00007749"/>
    </source>
</evidence>
<evidence type="ECO:0000313" key="8">
    <source>
        <dbReference type="Proteomes" id="UP001519924"/>
    </source>
</evidence>
<dbReference type="SUPFAM" id="SSF56281">
    <property type="entry name" value="Metallo-hydrolase/oxidoreductase"/>
    <property type="match status" value="1"/>
</dbReference>
<keyword evidence="4" id="KW-0378">Hydrolase</keyword>
<evidence type="ECO:0000313" key="7">
    <source>
        <dbReference type="EMBL" id="MBW8269295.1"/>
    </source>
</evidence>
<dbReference type="InterPro" id="IPR001279">
    <property type="entry name" value="Metallo-B-lactamas"/>
</dbReference>
<comment type="similarity">
    <text evidence="2">Belongs to the metallo-beta-lactamase superfamily.</text>
</comment>
<evidence type="ECO:0000256" key="3">
    <source>
        <dbReference type="ARBA" id="ARBA00022723"/>
    </source>
</evidence>
<dbReference type="InterPro" id="IPR051013">
    <property type="entry name" value="MBL_superfamily_lactonases"/>
</dbReference>
<evidence type="ECO:0000259" key="6">
    <source>
        <dbReference type="SMART" id="SM00849"/>
    </source>
</evidence>
<dbReference type="Gene3D" id="3.60.15.10">
    <property type="entry name" value="Ribonuclease Z/Hydroxyacylglutathione hydrolase-like"/>
    <property type="match status" value="1"/>
</dbReference>
<dbReference type="EMBL" id="JAHZUY010000013">
    <property type="protein sequence ID" value="MBW8269295.1"/>
    <property type="molecule type" value="Genomic_DNA"/>
</dbReference>